<feature type="transmembrane region" description="Helical" evidence="1">
    <location>
        <begin position="219"/>
        <end position="239"/>
    </location>
</feature>
<keyword evidence="1" id="KW-0812">Transmembrane</keyword>
<keyword evidence="3" id="KW-1185">Reference proteome</keyword>
<name>A0AAD8Q465_9PEZI</name>
<comment type="caution">
    <text evidence="2">The sequence shown here is derived from an EMBL/GenBank/DDBJ whole genome shotgun (WGS) entry which is preliminary data.</text>
</comment>
<reference evidence="2" key="1">
    <citation type="submission" date="2021-06" db="EMBL/GenBank/DDBJ databases">
        <title>Comparative genomics, transcriptomics and evolutionary studies reveal genomic signatures of adaptation to plant cell wall in hemibiotrophic fungi.</title>
        <authorList>
            <consortium name="DOE Joint Genome Institute"/>
            <person name="Baroncelli R."/>
            <person name="Diaz J.F."/>
            <person name="Benocci T."/>
            <person name="Peng M."/>
            <person name="Battaglia E."/>
            <person name="Haridas S."/>
            <person name="Andreopoulos W."/>
            <person name="Labutti K."/>
            <person name="Pangilinan J."/>
            <person name="Floch G.L."/>
            <person name="Makela M.R."/>
            <person name="Henrissat B."/>
            <person name="Grigoriev I.V."/>
            <person name="Crouch J.A."/>
            <person name="De Vries R.P."/>
            <person name="Sukno S.A."/>
            <person name="Thon M.R."/>
        </authorList>
    </citation>
    <scope>NUCLEOTIDE SEQUENCE</scope>
    <source>
        <strain evidence="2">CBS 125086</strain>
    </source>
</reference>
<protein>
    <submittedName>
        <fullName evidence="2">Uncharacterized protein</fullName>
    </submittedName>
</protein>
<feature type="transmembrane region" description="Helical" evidence="1">
    <location>
        <begin position="149"/>
        <end position="171"/>
    </location>
</feature>
<feature type="transmembrane region" description="Helical" evidence="1">
    <location>
        <begin position="192"/>
        <end position="213"/>
    </location>
</feature>
<sequence length="245" mass="25978">MAPPPSQLMMPPVPGTDPGLLYLGATSSLSRAYDTGSFSSAFSSTDSDGDSTAPILGNHRAALGYQAMTHGGEQNAAAGNEQSRGGSLRDRACPNMRGCRSFLWEAYSLNAADKAVLFRRVCMYITLGTRTAMSVIGVVGDIAHDRVLGAVLGIVLGVIGFLFVAWCLAVIGQAEGRRKVLGVMLGRLHFDLFLLVVALVHAALLVGSFVGLGTSGGQATWLIMWLLIFLVAWIGTWPAEEESYL</sequence>
<accession>A0AAD8Q465</accession>
<evidence type="ECO:0000313" key="3">
    <source>
        <dbReference type="Proteomes" id="UP001230504"/>
    </source>
</evidence>
<feature type="transmembrane region" description="Helical" evidence="1">
    <location>
        <begin position="121"/>
        <end position="143"/>
    </location>
</feature>
<dbReference type="RefSeq" id="XP_060416564.1">
    <property type="nucleotide sequence ID" value="XM_060559921.1"/>
</dbReference>
<organism evidence="2 3">
    <name type="scientific">Colletotrichum navitas</name>
    <dbReference type="NCBI Taxonomy" id="681940"/>
    <lineage>
        <taxon>Eukaryota</taxon>
        <taxon>Fungi</taxon>
        <taxon>Dikarya</taxon>
        <taxon>Ascomycota</taxon>
        <taxon>Pezizomycotina</taxon>
        <taxon>Sordariomycetes</taxon>
        <taxon>Hypocreomycetidae</taxon>
        <taxon>Glomerellales</taxon>
        <taxon>Glomerellaceae</taxon>
        <taxon>Colletotrichum</taxon>
        <taxon>Colletotrichum graminicola species complex</taxon>
    </lineage>
</organism>
<dbReference type="EMBL" id="JAHLJV010000015">
    <property type="protein sequence ID" value="KAK1595552.1"/>
    <property type="molecule type" value="Genomic_DNA"/>
</dbReference>
<dbReference type="GeneID" id="85444161"/>
<evidence type="ECO:0000313" key="2">
    <source>
        <dbReference type="EMBL" id="KAK1595552.1"/>
    </source>
</evidence>
<gene>
    <name evidence="2" type="ORF">LY79DRAFT_577925</name>
</gene>
<keyword evidence="1" id="KW-1133">Transmembrane helix</keyword>
<dbReference type="AlphaFoldDB" id="A0AAD8Q465"/>
<proteinExistence type="predicted"/>
<dbReference type="Proteomes" id="UP001230504">
    <property type="component" value="Unassembled WGS sequence"/>
</dbReference>
<keyword evidence="1" id="KW-0472">Membrane</keyword>
<evidence type="ECO:0000256" key="1">
    <source>
        <dbReference type="SAM" id="Phobius"/>
    </source>
</evidence>